<comment type="caution">
    <text evidence="1">The sequence shown here is derived from an EMBL/GenBank/DDBJ whole genome shotgun (WGS) entry which is preliminary data.</text>
</comment>
<keyword evidence="2" id="KW-1185">Reference proteome</keyword>
<evidence type="ECO:0000313" key="1">
    <source>
        <dbReference type="EMBL" id="MFD1534409.1"/>
    </source>
</evidence>
<protein>
    <submittedName>
        <fullName evidence="1">Uncharacterized protein</fullName>
    </submittedName>
</protein>
<reference evidence="2" key="1">
    <citation type="journal article" date="2019" name="Int. J. Syst. Evol. Microbiol.">
        <title>The Global Catalogue of Microorganisms (GCM) 10K type strain sequencing project: providing services to taxonomists for standard genome sequencing and annotation.</title>
        <authorList>
            <consortium name="The Broad Institute Genomics Platform"/>
            <consortium name="The Broad Institute Genome Sequencing Center for Infectious Disease"/>
            <person name="Wu L."/>
            <person name="Ma J."/>
        </authorList>
    </citation>
    <scope>NUCLEOTIDE SEQUENCE [LARGE SCALE GENOMIC DNA]</scope>
    <source>
        <strain evidence="2">JCM 12165</strain>
    </source>
</reference>
<dbReference type="RefSeq" id="WP_343984114.1">
    <property type="nucleotide sequence ID" value="NZ_BAAAJG010000017.1"/>
</dbReference>
<accession>A0ABW4FV49</accession>
<evidence type="ECO:0000313" key="2">
    <source>
        <dbReference type="Proteomes" id="UP001597145"/>
    </source>
</evidence>
<organism evidence="1 2">
    <name type="scientific">Pseudonocardia aurantiaca</name>
    <dbReference type="NCBI Taxonomy" id="75290"/>
    <lineage>
        <taxon>Bacteria</taxon>
        <taxon>Bacillati</taxon>
        <taxon>Actinomycetota</taxon>
        <taxon>Actinomycetes</taxon>
        <taxon>Pseudonocardiales</taxon>
        <taxon>Pseudonocardiaceae</taxon>
        <taxon>Pseudonocardia</taxon>
    </lineage>
</organism>
<name>A0ABW4FV49_9PSEU</name>
<sequence>MKKVAERLAAPPAGHRVRHSALDTHALAALHIGQAVAEGATRRLPQLAPRIAKLPRRGGSRWIGPLIRSRLTADLRFPF</sequence>
<proteinExistence type="predicted"/>
<gene>
    <name evidence="1" type="ORF">ACFSCY_33820</name>
</gene>
<dbReference type="EMBL" id="JBHUCP010000034">
    <property type="protein sequence ID" value="MFD1534409.1"/>
    <property type="molecule type" value="Genomic_DNA"/>
</dbReference>
<dbReference type="Proteomes" id="UP001597145">
    <property type="component" value="Unassembled WGS sequence"/>
</dbReference>